<dbReference type="GO" id="GO:0016757">
    <property type="term" value="F:glycosyltransferase activity"/>
    <property type="evidence" value="ECO:0007669"/>
    <property type="project" value="UniProtKB-KW"/>
</dbReference>
<keyword evidence="2" id="KW-0328">Glycosyltransferase</keyword>
<keyword evidence="7" id="KW-1185">Reference proteome</keyword>
<evidence type="ECO:0000256" key="1">
    <source>
        <dbReference type="ARBA" id="ARBA00004606"/>
    </source>
</evidence>
<comment type="subcellular location">
    <subcellularLocation>
        <location evidence="1">Membrane</location>
        <topology evidence="1">Single-pass type II membrane protein</topology>
    </subcellularLocation>
</comment>
<evidence type="ECO:0000313" key="7">
    <source>
        <dbReference type="Proteomes" id="UP001255856"/>
    </source>
</evidence>
<evidence type="ECO:0000313" key="6">
    <source>
        <dbReference type="EMBL" id="KAK2077992.1"/>
    </source>
</evidence>
<dbReference type="EMBL" id="JASFZW010000005">
    <property type="protein sequence ID" value="KAK2077992.1"/>
    <property type="molecule type" value="Genomic_DNA"/>
</dbReference>
<dbReference type="GO" id="GO:0016020">
    <property type="term" value="C:membrane"/>
    <property type="evidence" value="ECO:0007669"/>
    <property type="project" value="UniProtKB-SubCell"/>
</dbReference>
<comment type="caution">
    <text evidence="6">The sequence shown here is derived from an EMBL/GenBank/DDBJ whole genome shotgun (WGS) entry which is preliminary data.</text>
</comment>
<evidence type="ECO:0000256" key="4">
    <source>
        <dbReference type="ARBA" id="ARBA00023136"/>
    </source>
</evidence>
<evidence type="ECO:0000256" key="2">
    <source>
        <dbReference type="ARBA" id="ARBA00022676"/>
    </source>
</evidence>
<reference evidence="6" key="1">
    <citation type="submission" date="2021-01" db="EMBL/GenBank/DDBJ databases">
        <authorList>
            <person name="Eckstrom K.M.E."/>
        </authorList>
    </citation>
    <scope>NUCLEOTIDE SEQUENCE</scope>
    <source>
        <strain evidence="6">UVCC 0001</strain>
    </source>
</reference>
<keyword evidence="3" id="KW-0808">Transferase</keyword>
<accession>A0AAD9IKQ2</accession>
<dbReference type="Proteomes" id="UP001255856">
    <property type="component" value="Unassembled WGS sequence"/>
</dbReference>
<dbReference type="InterPro" id="IPR044174">
    <property type="entry name" value="BC10-like"/>
</dbReference>
<dbReference type="InterPro" id="IPR003406">
    <property type="entry name" value="Glyco_trans_14"/>
</dbReference>
<evidence type="ECO:0000256" key="5">
    <source>
        <dbReference type="ARBA" id="ARBA00023180"/>
    </source>
</evidence>
<keyword evidence="4" id="KW-0472">Membrane</keyword>
<dbReference type="PANTHER" id="PTHR31042">
    <property type="entry name" value="CORE-2/I-BRANCHING BETA-1,6-N-ACETYLGLUCOSAMINYLTRANSFERASE FAMILY PROTEIN-RELATED"/>
    <property type="match status" value="1"/>
</dbReference>
<dbReference type="AlphaFoldDB" id="A0AAD9IKQ2"/>
<dbReference type="Pfam" id="PF02485">
    <property type="entry name" value="Branch"/>
    <property type="match status" value="1"/>
</dbReference>
<protein>
    <submittedName>
        <fullName evidence="6">Uncharacterized protein</fullName>
    </submittedName>
</protein>
<organism evidence="6 7">
    <name type="scientific">Prototheca wickerhamii</name>
    <dbReference type="NCBI Taxonomy" id="3111"/>
    <lineage>
        <taxon>Eukaryota</taxon>
        <taxon>Viridiplantae</taxon>
        <taxon>Chlorophyta</taxon>
        <taxon>core chlorophytes</taxon>
        <taxon>Trebouxiophyceae</taxon>
        <taxon>Chlorellales</taxon>
        <taxon>Chlorellaceae</taxon>
        <taxon>Prototheca</taxon>
    </lineage>
</organism>
<name>A0AAD9IKQ2_PROWI</name>
<evidence type="ECO:0000256" key="3">
    <source>
        <dbReference type="ARBA" id="ARBA00022679"/>
    </source>
</evidence>
<gene>
    <name evidence="6" type="ORF">QBZ16_003860</name>
</gene>
<proteinExistence type="predicted"/>
<sequence>MWLLLSTRFASHHPVAAVAEAGEQEHETKKVLAPRPPDAPFSGSPKVALLFLTRGPMPLEELWHDFFEQAAILKHREAPGLGASRSLLSAAAVVGGTANGTETSGHLPPPVDRLHDLLDPATGLLRLPTDLRLHDEALAAKHDEHNEARAATLEAPFCATSEADPAGPIARQDLFSVHTHTRAAYAYPEQSIFAGTQLRRRVFVHWGQYSVAEAMRRLLQAALLDPRNQRFAFLSESCAPLFPPAVVHAQLLADTRSRVSPCPKPGHPAARWGNQLHKPGLLSRRQWRKSSQWITLLRHHAEVAAADDELSAWLEQQCYSLNHAAGITLPPYLQRRLEAQGAELGDRPCVADEHYFATLLAVSCEGTLTFTEWEEPAWSPKLFTAAAVDAETLQVMRRGRWEQRPCPALRAMSSAFGLYRPSSDAGREPYKPMPDRCMLFARKFAPDAVQPLRHLGKACGTEGLALDVACVSADAWATAALVTSEA</sequence>
<keyword evidence="5" id="KW-0325">Glycoprotein</keyword>
<dbReference type="PANTHER" id="PTHR31042:SF145">
    <property type="entry name" value="CORE-2_I-BRANCHING BETA-1,6-N-ACETYLGLUCOSAMINYLTRANSFERASE FAMILY PROTEIN"/>
    <property type="match status" value="1"/>
</dbReference>